<feature type="compositionally biased region" description="Polar residues" evidence="2">
    <location>
        <begin position="36"/>
        <end position="46"/>
    </location>
</feature>
<keyword evidence="1" id="KW-0175">Coiled coil</keyword>
<accession>A0A388KFV3</accession>
<name>A0A388KFV3_CHABU</name>
<organism evidence="3 4">
    <name type="scientific">Chara braunii</name>
    <name type="common">Braun's stonewort</name>
    <dbReference type="NCBI Taxonomy" id="69332"/>
    <lineage>
        <taxon>Eukaryota</taxon>
        <taxon>Viridiplantae</taxon>
        <taxon>Streptophyta</taxon>
        <taxon>Charophyceae</taxon>
        <taxon>Charales</taxon>
        <taxon>Characeae</taxon>
        <taxon>Chara</taxon>
    </lineage>
</organism>
<dbReference type="Gramene" id="GBG68896">
    <property type="protein sequence ID" value="GBG68896"/>
    <property type="gene ID" value="CBR_g3595"/>
</dbReference>
<gene>
    <name evidence="3" type="ORF">CBR_g3595</name>
</gene>
<dbReference type="EMBL" id="BFEA01000107">
    <property type="protein sequence ID" value="GBG68896.1"/>
    <property type="molecule type" value="Genomic_DNA"/>
</dbReference>
<proteinExistence type="predicted"/>
<feature type="coiled-coil region" evidence="1">
    <location>
        <begin position="155"/>
        <end position="200"/>
    </location>
</feature>
<comment type="caution">
    <text evidence="3">The sequence shown here is derived from an EMBL/GenBank/DDBJ whole genome shotgun (WGS) entry which is preliminary data.</text>
</comment>
<dbReference type="AlphaFoldDB" id="A0A388KFV3"/>
<evidence type="ECO:0000256" key="2">
    <source>
        <dbReference type="SAM" id="MobiDB-lite"/>
    </source>
</evidence>
<evidence type="ECO:0000256" key="1">
    <source>
        <dbReference type="SAM" id="Coils"/>
    </source>
</evidence>
<feature type="compositionally biased region" description="Basic and acidic residues" evidence="2">
    <location>
        <begin position="14"/>
        <end position="34"/>
    </location>
</feature>
<reference evidence="3 4" key="1">
    <citation type="journal article" date="2018" name="Cell">
        <title>The Chara Genome: Secondary Complexity and Implications for Plant Terrestrialization.</title>
        <authorList>
            <person name="Nishiyama T."/>
            <person name="Sakayama H."/>
            <person name="Vries J.D."/>
            <person name="Buschmann H."/>
            <person name="Saint-Marcoux D."/>
            <person name="Ullrich K.K."/>
            <person name="Haas F.B."/>
            <person name="Vanderstraeten L."/>
            <person name="Becker D."/>
            <person name="Lang D."/>
            <person name="Vosolsobe S."/>
            <person name="Rombauts S."/>
            <person name="Wilhelmsson P.K.I."/>
            <person name="Janitza P."/>
            <person name="Kern R."/>
            <person name="Heyl A."/>
            <person name="Rumpler F."/>
            <person name="Villalobos L.I.A.C."/>
            <person name="Clay J.M."/>
            <person name="Skokan R."/>
            <person name="Toyoda A."/>
            <person name="Suzuki Y."/>
            <person name="Kagoshima H."/>
            <person name="Schijlen E."/>
            <person name="Tajeshwar N."/>
            <person name="Catarino B."/>
            <person name="Hetherington A.J."/>
            <person name="Saltykova A."/>
            <person name="Bonnot C."/>
            <person name="Breuninger H."/>
            <person name="Symeonidi A."/>
            <person name="Radhakrishnan G.V."/>
            <person name="Van Nieuwerburgh F."/>
            <person name="Deforce D."/>
            <person name="Chang C."/>
            <person name="Karol K.G."/>
            <person name="Hedrich R."/>
            <person name="Ulvskov P."/>
            <person name="Glockner G."/>
            <person name="Delwiche C.F."/>
            <person name="Petrasek J."/>
            <person name="Van de Peer Y."/>
            <person name="Friml J."/>
            <person name="Beilby M."/>
            <person name="Dolan L."/>
            <person name="Kohara Y."/>
            <person name="Sugano S."/>
            <person name="Fujiyama A."/>
            <person name="Delaux P.-M."/>
            <person name="Quint M."/>
            <person name="TheiBen G."/>
            <person name="Hagemann M."/>
            <person name="Harholt J."/>
            <person name="Dunand C."/>
            <person name="Zachgo S."/>
            <person name="Langdale J."/>
            <person name="Maumus F."/>
            <person name="Straeten D.V.D."/>
            <person name="Gould S.B."/>
            <person name="Rensing S.A."/>
        </authorList>
    </citation>
    <scope>NUCLEOTIDE SEQUENCE [LARGE SCALE GENOMIC DNA]</scope>
    <source>
        <strain evidence="3 4">S276</strain>
    </source>
</reference>
<keyword evidence="4" id="KW-1185">Reference proteome</keyword>
<protein>
    <submittedName>
        <fullName evidence="3">Uncharacterized protein</fullName>
    </submittedName>
</protein>
<evidence type="ECO:0000313" key="4">
    <source>
        <dbReference type="Proteomes" id="UP000265515"/>
    </source>
</evidence>
<dbReference type="Proteomes" id="UP000265515">
    <property type="component" value="Unassembled WGS sequence"/>
</dbReference>
<evidence type="ECO:0000313" key="3">
    <source>
        <dbReference type="EMBL" id="GBG68896.1"/>
    </source>
</evidence>
<feature type="region of interest" description="Disordered" evidence="2">
    <location>
        <begin position="1"/>
        <end position="50"/>
    </location>
</feature>
<sequence>MNARLDVISSAIGGKKDKEDNEVSKLKEEIERLKKSQSGNEASTSLSDKEAVKVLQKEISDMRTASEARFNMLEEEITKEKRLRQEAVADAEAWKSEALRPGNKRGSLAVGASPVTQARVRPRVLPTSTPEGTRKVVDEHYRSVVKRHGMEVDVLQEMRMKEVKARREVEEELAKVRERQLDDQREMDRLRERMRMLEVEKGRRGPVTNLKPQLDEAVGGSARKMDRANKFVSPAGNGSDREKFVKKARRDLKNLRKEEIQGICRRRESRMISST</sequence>